<protein>
    <submittedName>
        <fullName evidence="1">Uncharacterized protein</fullName>
    </submittedName>
</protein>
<evidence type="ECO:0000313" key="2">
    <source>
        <dbReference type="Proteomes" id="UP000269294"/>
    </source>
</evidence>
<evidence type="ECO:0000313" key="1">
    <source>
        <dbReference type="EMBL" id="AUR95244.1"/>
    </source>
</evidence>
<reference evidence="1 2" key="1">
    <citation type="submission" date="2017-11" db="EMBL/GenBank/DDBJ databases">
        <title>A major lineage of nontailed dsDNA viruses as unrecognized killers of marine bacteria.</title>
        <authorList>
            <person name="Kauffman K.M."/>
            <person name="Hussain F.A."/>
            <person name="Yang J."/>
            <person name="Arevalo P."/>
            <person name="Brown J.M."/>
            <person name="Chang W.K."/>
            <person name="VanInsberghe D."/>
            <person name="Elsherbini J."/>
            <person name="Cutler M.B."/>
            <person name="Kelly L."/>
            <person name="Polz M.F."/>
        </authorList>
    </citation>
    <scope>NUCLEOTIDE SEQUENCE [LARGE SCALE GENOMIC DNA]</scope>
</reference>
<sequence length="70" mass="8020">MRFLIKVDFKGSSKSSTIQGNYWTARDNQTTPNRRNATVFLSKDMPAILRRCKEEGVNFKHIAKVIPLHG</sequence>
<gene>
    <name evidence="1" type="ORF">NVP1204O_24</name>
</gene>
<keyword evidence="2" id="KW-1185">Reference proteome</keyword>
<dbReference type="EMBL" id="MG592574">
    <property type="protein sequence ID" value="AUR95244.1"/>
    <property type="molecule type" value="Genomic_DNA"/>
</dbReference>
<accession>A0A2I7RNM5</accession>
<dbReference type="Proteomes" id="UP000269294">
    <property type="component" value="Segment"/>
</dbReference>
<proteinExistence type="predicted"/>
<organism evidence="1 2">
    <name type="scientific">Vibrio phage 1.204.O._10N.222.46.F12</name>
    <dbReference type="NCBI Taxonomy" id="1881263"/>
    <lineage>
        <taxon>Viruses</taxon>
        <taxon>Duplodnaviria</taxon>
        <taxon>Heunggongvirae</taxon>
        <taxon>Uroviricota</taxon>
        <taxon>Caudoviricetes</taxon>
        <taxon>Autographivirales</taxon>
        <taxon>Cyclitvirus</taxon>
        <taxon>Cyclitvirus cyclit</taxon>
    </lineage>
</organism>
<name>A0A2I7RNM5_9CAUD</name>